<protein>
    <submittedName>
        <fullName evidence="6">Uncharacterized protein</fullName>
    </submittedName>
</protein>
<feature type="transmembrane region" description="Helical" evidence="5">
    <location>
        <begin position="281"/>
        <end position="303"/>
    </location>
</feature>
<feature type="transmembrane region" description="Helical" evidence="5">
    <location>
        <begin position="137"/>
        <end position="154"/>
    </location>
</feature>
<keyword evidence="2 5" id="KW-0812">Transmembrane</keyword>
<dbReference type="EMBL" id="KI913173">
    <property type="protein sequence ID" value="ETV69678.1"/>
    <property type="molecule type" value="Genomic_DNA"/>
</dbReference>
<evidence type="ECO:0000256" key="1">
    <source>
        <dbReference type="ARBA" id="ARBA00004141"/>
    </source>
</evidence>
<name>W4FSS1_APHAT</name>
<dbReference type="GeneID" id="20816693"/>
<dbReference type="PANTHER" id="PTHR11132">
    <property type="entry name" value="SOLUTE CARRIER FAMILY 35"/>
    <property type="match status" value="1"/>
</dbReference>
<gene>
    <name evidence="6" type="ORF">H257_14697</name>
</gene>
<feature type="transmembrane region" description="Helical" evidence="5">
    <location>
        <begin position="222"/>
        <end position="245"/>
    </location>
</feature>
<evidence type="ECO:0000256" key="2">
    <source>
        <dbReference type="ARBA" id="ARBA00022692"/>
    </source>
</evidence>
<dbReference type="VEuPathDB" id="FungiDB:H257_14697"/>
<dbReference type="AlphaFoldDB" id="W4FSS1"/>
<evidence type="ECO:0000256" key="5">
    <source>
        <dbReference type="SAM" id="Phobius"/>
    </source>
</evidence>
<keyword evidence="3 5" id="KW-1133">Transmembrane helix</keyword>
<keyword evidence="4 5" id="KW-0472">Membrane</keyword>
<feature type="transmembrane region" description="Helical" evidence="5">
    <location>
        <begin position="14"/>
        <end position="34"/>
    </location>
</feature>
<accession>W4FSS1</accession>
<evidence type="ECO:0000256" key="3">
    <source>
        <dbReference type="ARBA" id="ARBA00022989"/>
    </source>
</evidence>
<reference evidence="6" key="1">
    <citation type="submission" date="2013-12" db="EMBL/GenBank/DDBJ databases">
        <title>The Genome Sequence of Aphanomyces astaci APO3.</title>
        <authorList>
            <consortium name="The Broad Institute Genomics Platform"/>
            <person name="Russ C."/>
            <person name="Tyler B."/>
            <person name="van West P."/>
            <person name="Dieguez-Uribeondo J."/>
            <person name="Young S.K."/>
            <person name="Zeng Q."/>
            <person name="Gargeya S."/>
            <person name="Fitzgerald M."/>
            <person name="Abouelleil A."/>
            <person name="Alvarado L."/>
            <person name="Chapman S.B."/>
            <person name="Gainer-Dewar J."/>
            <person name="Goldberg J."/>
            <person name="Griggs A."/>
            <person name="Gujja S."/>
            <person name="Hansen M."/>
            <person name="Howarth C."/>
            <person name="Imamovic A."/>
            <person name="Ireland A."/>
            <person name="Larimer J."/>
            <person name="McCowan C."/>
            <person name="Murphy C."/>
            <person name="Pearson M."/>
            <person name="Poon T.W."/>
            <person name="Priest M."/>
            <person name="Roberts A."/>
            <person name="Saif S."/>
            <person name="Shea T."/>
            <person name="Sykes S."/>
            <person name="Wortman J."/>
            <person name="Nusbaum C."/>
            <person name="Birren B."/>
        </authorList>
    </citation>
    <scope>NUCLEOTIDE SEQUENCE [LARGE SCALE GENOMIC DNA]</scope>
    <source>
        <strain evidence="6">APO3</strain>
    </source>
</reference>
<evidence type="ECO:0000313" key="6">
    <source>
        <dbReference type="EMBL" id="ETV69678.1"/>
    </source>
</evidence>
<feature type="transmembrane region" description="Helical" evidence="5">
    <location>
        <begin position="161"/>
        <end position="180"/>
    </location>
</feature>
<dbReference type="InterPro" id="IPR050186">
    <property type="entry name" value="TPT_transporter"/>
</dbReference>
<proteinExistence type="predicted"/>
<comment type="subcellular location">
    <subcellularLocation>
        <location evidence="1">Membrane</location>
        <topology evidence="1">Multi-pass membrane protein</topology>
    </subcellularLocation>
</comment>
<dbReference type="GO" id="GO:0016020">
    <property type="term" value="C:membrane"/>
    <property type="evidence" value="ECO:0007669"/>
    <property type="project" value="UniProtKB-SubCell"/>
</dbReference>
<feature type="transmembrane region" description="Helical" evidence="5">
    <location>
        <begin position="192"/>
        <end position="210"/>
    </location>
</feature>
<dbReference type="OrthoDB" id="417037at2759"/>
<sequence length="340" mass="37237">MTSHAPVDVGIKTLFHALWPCAVYLCLSLSMNIFTKTIITTYKWNCVYSLAAIQHLFTVVTLTSAHKLRVITLPAMSAACFFQTALPMAALHSINNIVGFVCMGLVNMPMYLVLRRLTTFKVMLLEIMWRHEAIPDAMKASLLLAAIGSVIAGFNDATYDGYGYVLVLAQNCCTALNLILAKQSTLAPLTLVYVHSTVGVVVCGPLAVYLERAQVAHFFSTLADPMSFCALFAVMSIVCLMYQVAIHVCTVRTSPLATSVTGNIKDLASTGAGYALFADVVVTWLNVLGVAISFMGAYGFSYVKYHMLFKPQSSVLGPWWPRRFSAHKLQHLVLSKPKAF</sequence>
<feature type="transmembrane region" description="Helical" evidence="5">
    <location>
        <begin position="97"/>
        <end position="117"/>
    </location>
</feature>
<organism evidence="6">
    <name type="scientific">Aphanomyces astaci</name>
    <name type="common">Crayfish plague agent</name>
    <dbReference type="NCBI Taxonomy" id="112090"/>
    <lineage>
        <taxon>Eukaryota</taxon>
        <taxon>Sar</taxon>
        <taxon>Stramenopiles</taxon>
        <taxon>Oomycota</taxon>
        <taxon>Saprolegniomycetes</taxon>
        <taxon>Saprolegniales</taxon>
        <taxon>Verrucalvaceae</taxon>
        <taxon>Aphanomyces</taxon>
    </lineage>
</organism>
<dbReference type="RefSeq" id="XP_009840894.1">
    <property type="nucleotide sequence ID" value="XM_009842592.1"/>
</dbReference>
<evidence type="ECO:0000256" key="4">
    <source>
        <dbReference type="ARBA" id="ARBA00023136"/>
    </source>
</evidence>